<accession>A0A6P5QL85</accession>
<dbReference type="SMART" id="SM00408">
    <property type="entry name" value="IGc2"/>
    <property type="match status" value="3"/>
</dbReference>
<dbReference type="Proteomes" id="UP000515126">
    <property type="component" value="Chromosome 9"/>
</dbReference>
<dbReference type="SMART" id="SM00409">
    <property type="entry name" value="IG"/>
    <property type="match status" value="3"/>
</dbReference>
<dbReference type="GO" id="GO:0034109">
    <property type="term" value="P:homotypic cell-cell adhesion"/>
    <property type="evidence" value="ECO:0007669"/>
    <property type="project" value="TreeGrafter"/>
</dbReference>
<feature type="domain" description="Ig-like" evidence="8">
    <location>
        <begin position="127"/>
        <end position="264"/>
    </location>
</feature>
<reference evidence="10" key="1">
    <citation type="submission" date="2025-08" db="UniProtKB">
        <authorList>
            <consortium name="RefSeq"/>
        </authorList>
    </citation>
    <scope>IDENTIFICATION</scope>
</reference>
<evidence type="ECO:0000313" key="10">
    <source>
        <dbReference type="RefSeq" id="XP_021028915.1"/>
    </source>
</evidence>
<name>A0A6P5QL85_MUSCR</name>
<feature type="domain" description="Ig-like" evidence="8">
    <location>
        <begin position="18"/>
        <end position="123"/>
    </location>
</feature>
<feature type="signal peptide" evidence="7">
    <location>
        <begin position="1"/>
        <end position="19"/>
    </location>
</feature>
<evidence type="ECO:0000256" key="4">
    <source>
        <dbReference type="ARBA" id="ARBA00022949"/>
    </source>
</evidence>
<keyword evidence="9" id="KW-1185">Reference proteome</keyword>
<dbReference type="PROSITE" id="PS50835">
    <property type="entry name" value="IG_LIKE"/>
    <property type="match status" value="3"/>
</dbReference>
<dbReference type="PANTHER" id="PTHR44468:SF4">
    <property type="entry name" value="CAR-LIKE SOLUBLE PROTEIN"/>
    <property type="match status" value="1"/>
</dbReference>
<evidence type="ECO:0000259" key="8">
    <source>
        <dbReference type="PROSITE" id="PS50835"/>
    </source>
</evidence>
<evidence type="ECO:0000256" key="7">
    <source>
        <dbReference type="SAM" id="SignalP"/>
    </source>
</evidence>
<dbReference type="InterPro" id="IPR003599">
    <property type="entry name" value="Ig_sub"/>
</dbReference>
<feature type="domain" description="Ig-like" evidence="8">
    <location>
        <begin position="268"/>
        <end position="387"/>
    </location>
</feature>
<organism evidence="9 10">
    <name type="scientific">Mus caroli</name>
    <name type="common">Ryukyu mouse</name>
    <name type="synonym">Ricefield mouse</name>
    <dbReference type="NCBI Taxonomy" id="10089"/>
    <lineage>
        <taxon>Eukaryota</taxon>
        <taxon>Metazoa</taxon>
        <taxon>Chordata</taxon>
        <taxon>Craniata</taxon>
        <taxon>Vertebrata</taxon>
        <taxon>Euteleostomi</taxon>
        <taxon>Mammalia</taxon>
        <taxon>Eutheria</taxon>
        <taxon>Euarchontoglires</taxon>
        <taxon>Glires</taxon>
        <taxon>Rodentia</taxon>
        <taxon>Myomorpha</taxon>
        <taxon>Muroidea</taxon>
        <taxon>Muridae</taxon>
        <taxon>Murinae</taxon>
        <taxon>Mus</taxon>
        <taxon>Mus</taxon>
    </lineage>
</organism>
<evidence type="ECO:0000313" key="9">
    <source>
        <dbReference type="Proteomes" id="UP000515126"/>
    </source>
</evidence>
<dbReference type="PANTHER" id="PTHR44468">
    <property type="entry name" value="COXSACKIEVIRUS AND ADENOVIRUS RECEPTOR-RELATED"/>
    <property type="match status" value="1"/>
</dbReference>
<dbReference type="GeneID" id="110302465"/>
<comment type="subcellular location">
    <subcellularLocation>
        <location evidence="5">Basolateral cell membrane</location>
        <topology evidence="5">Single-pass type I membrane protein</topology>
    </subcellularLocation>
    <subcellularLocation>
        <location evidence="2">Cell junction</location>
        <location evidence="2">Adherens junction</location>
    </subcellularLocation>
    <subcellularLocation>
        <location evidence="1">Cell junction</location>
        <location evidence="1">Tight junction</location>
    </subcellularLocation>
</comment>
<dbReference type="GO" id="GO:0005912">
    <property type="term" value="C:adherens junction"/>
    <property type="evidence" value="ECO:0007669"/>
    <property type="project" value="UniProtKB-SubCell"/>
</dbReference>
<keyword evidence="3" id="KW-0796">Tight junction</keyword>
<feature type="chain" id="PRO_5028446084" evidence="7">
    <location>
        <begin position="20"/>
        <end position="390"/>
    </location>
</feature>
<dbReference type="InterPro" id="IPR052307">
    <property type="entry name" value="EJ_Adhesion_Regulator"/>
</dbReference>
<dbReference type="InterPro" id="IPR013783">
    <property type="entry name" value="Ig-like_fold"/>
</dbReference>
<dbReference type="GO" id="GO:0014704">
    <property type="term" value="C:intercalated disc"/>
    <property type="evidence" value="ECO:0007669"/>
    <property type="project" value="TreeGrafter"/>
</dbReference>
<evidence type="ECO:0000256" key="3">
    <source>
        <dbReference type="ARBA" id="ARBA00022427"/>
    </source>
</evidence>
<keyword evidence="4" id="KW-0965">Cell junction</keyword>
<comment type="function">
    <text evidence="6">Component of the epithelial apical junction complex that may function as a homophilic cell adhesion molecule and is essential for tight junction integrity. Also involved in transepithelial migration of leukocytes through adhesive interactions with JAML a transmembrane protein of the plasma membrane of leukocytes. The interaction between both receptors also mediates the activation of gamma-delta T-cells, a subpopulation of T-cells residing in epithelia and involved in tissue homeostasis and repair. Upon epithelial CXADR-binding, JAML induces downstream cell signaling events in gamma-delta T-cells through PI3-kinase and MAP kinases. It results in proliferation and production of cytokines and growth factors by T-cells that in turn stimulate epithelial tissues repair.</text>
</comment>
<evidence type="ECO:0000256" key="2">
    <source>
        <dbReference type="ARBA" id="ARBA00004536"/>
    </source>
</evidence>
<protein>
    <submittedName>
        <fullName evidence="10">Coxsackievirus and adenovirus receptor homolog</fullName>
    </submittedName>
</protein>
<gene>
    <name evidence="10" type="primary">LOC110302465</name>
</gene>
<dbReference type="InterPro" id="IPR036179">
    <property type="entry name" value="Ig-like_dom_sf"/>
</dbReference>
<evidence type="ECO:0000256" key="6">
    <source>
        <dbReference type="ARBA" id="ARBA00037445"/>
    </source>
</evidence>
<dbReference type="GO" id="GO:0016323">
    <property type="term" value="C:basolateral plasma membrane"/>
    <property type="evidence" value="ECO:0007669"/>
    <property type="project" value="UniProtKB-SubCell"/>
</dbReference>
<evidence type="ECO:0000256" key="5">
    <source>
        <dbReference type="ARBA" id="ARBA00023768"/>
    </source>
</evidence>
<keyword evidence="10" id="KW-0675">Receptor</keyword>
<proteinExistence type="predicted"/>
<dbReference type="AlphaFoldDB" id="A0A6P5QL85"/>
<sequence>MVFLLGFLFLCGVTDLIGSVSITIPEQTIQEAQGETVHLPCMFTLSPEDQGPLDIEWLRLSGPNNEAMDHVIILYTVDKIYSDFYQDLRGRVNFTSNGIMSGEASIKIRDVQPADSGTYLCKVKKAPGVAKTTVQLTVVDYIGSVSITTPEQTIEEAQGETVHLPCMFTFISKDQGPLNIEWLRLSGPNNEAMEHVVILYSADKIHDDVYPDLKGRVYFTSNDIKSGDASINITNVQLSDAGTYQCKVKTYPGTVNMNLQLAVTNHIGSVSITTPEQTIQKARGETVHLPCTFTLSPEDHGPLFIDWMQLTGPQNEVVNRMFIVYLADKIYDNFYQDMKGRVQFTSNDIRSGEASIHITDVQLSDAGTYQCEVSHAFGTAKGTIQLTVVG</sequence>
<keyword evidence="7" id="KW-0732">Signal</keyword>
<dbReference type="RefSeq" id="XP_021028915.1">
    <property type="nucleotide sequence ID" value="XM_021173256.1"/>
</dbReference>
<dbReference type="SMART" id="SM00406">
    <property type="entry name" value="IGv"/>
    <property type="match status" value="3"/>
</dbReference>
<dbReference type="InterPro" id="IPR013106">
    <property type="entry name" value="Ig_V-set"/>
</dbReference>
<dbReference type="InterPro" id="IPR007110">
    <property type="entry name" value="Ig-like_dom"/>
</dbReference>
<dbReference type="InterPro" id="IPR003598">
    <property type="entry name" value="Ig_sub2"/>
</dbReference>
<dbReference type="Pfam" id="PF07686">
    <property type="entry name" value="V-set"/>
    <property type="match status" value="3"/>
</dbReference>
<dbReference type="GO" id="GO:0005923">
    <property type="term" value="C:bicellular tight junction"/>
    <property type="evidence" value="ECO:0007669"/>
    <property type="project" value="UniProtKB-SubCell"/>
</dbReference>
<dbReference type="GO" id="GO:0050839">
    <property type="term" value="F:cell adhesion molecule binding"/>
    <property type="evidence" value="ECO:0007669"/>
    <property type="project" value="TreeGrafter"/>
</dbReference>
<evidence type="ECO:0000256" key="1">
    <source>
        <dbReference type="ARBA" id="ARBA00004435"/>
    </source>
</evidence>
<dbReference type="KEGG" id="mcal:110302465"/>
<dbReference type="Gene3D" id="2.60.40.10">
    <property type="entry name" value="Immunoglobulins"/>
    <property type="match status" value="3"/>
</dbReference>
<dbReference type="SUPFAM" id="SSF48726">
    <property type="entry name" value="Immunoglobulin"/>
    <property type="match status" value="3"/>
</dbReference>